<dbReference type="GO" id="GO:0003677">
    <property type="term" value="F:DNA binding"/>
    <property type="evidence" value="ECO:0007669"/>
    <property type="project" value="TreeGrafter"/>
</dbReference>
<protein>
    <recommendedName>
        <fullName evidence="1">DNA (cytosine-5-)-methyltransferase</fullName>
        <ecNumber evidence="1">2.1.1.37</ecNumber>
    </recommendedName>
</protein>
<keyword evidence="3 5" id="KW-0808">Transferase</keyword>
<dbReference type="EC" id="2.1.1.37" evidence="1"/>
<dbReference type="InterPro" id="IPR031303">
    <property type="entry name" value="C5_meth_CS"/>
</dbReference>
<dbReference type="Gene3D" id="3.40.50.150">
    <property type="entry name" value="Vaccinia Virus protein VP39"/>
    <property type="match status" value="1"/>
</dbReference>
<proteinExistence type="inferred from homology"/>
<reference evidence="8" key="1">
    <citation type="submission" date="2012-11" db="EMBL/GenBank/DDBJ databases">
        <title>Genomic Cooperation Between Trypanosomatids and Their Bacterial Endosymbionts in the Synthesis of Essential Amino Acids Heavily Influenced by Multiple Lateral Gene Transfer Events.</title>
        <authorList>
            <person name="Alves J.M.P."/>
            <person name="Klein C."/>
            <person name="Maia da Silva F."/>
            <person name="Costa Martins A.G."/>
            <person name="Serrano M.G."/>
            <person name="Buck G.A."/>
            <person name="Vasconcelos A.T.R."/>
            <person name="France-Sagot M."/>
            <person name="Teixeira M.M.G."/>
            <person name="Motta M.C.M."/>
            <person name="Camargo E.P."/>
        </authorList>
    </citation>
    <scope>NUCLEOTIDE SEQUENCE</scope>
</reference>
<keyword evidence="2 5" id="KW-0489">Methyltransferase</keyword>
<evidence type="ECO:0000256" key="5">
    <source>
        <dbReference type="PROSITE-ProRule" id="PRU01016"/>
    </source>
</evidence>
<organism evidence="8">
    <name type="scientific">Strigomonas culicis</name>
    <dbReference type="NCBI Taxonomy" id="28005"/>
    <lineage>
        <taxon>Eukaryota</taxon>
        <taxon>Discoba</taxon>
        <taxon>Euglenozoa</taxon>
        <taxon>Kinetoplastea</taxon>
        <taxon>Metakinetoplastina</taxon>
        <taxon>Trypanosomatida</taxon>
        <taxon>Trypanosomatidae</taxon>
        <taxon>Strigomonadinae</taxon>
        <taxon>Strigomonas</taxon>
    </lineage>
</organism>
<feature type="active site" evidence="5">
    <location>
        <position position="314"/>
    </location>
</feature>
<dbReference type="InterPro" id="IPR029063">
    <property type="entry name" value="SAM-dependent_MTases_sf"/>
</dbReference>
<evidence type="ECO:0000256" key="2">
    <source>
        <dbReference type="ARBA" id="ARBA00022603"/>
    </source>
</evidence>
<dbReference type="PANTHER" id="PTHR10629">
    <property type="entry name" value="CYTOSINE-SPECIFIC METHYLTRANSFERASE"/>
    <property type="match status" value="1"/>
</dbReference>
<comment type="similarity">
    <text evidence="5 6">Belongs to the class I-like SAM-binding methyltransferase superfamily. C5-methyltransferase family.</text>
</comment>
<accession>U5KL31</accession>
<dbReference type="EMBL" id="KC140164">
    <property type="protein sequence ID" value="AGT02412.1"/>
    <property type="molecule type" value="Genomic_DNA"/>
</dbReference>
<dbReference type="NCBIfam" id="TIGR00675">
    <property type="entry name" value="dcm"/>
    <property type="match status" value="1"/>
</dbReference>
<dbReference type="Gene3D" id="3.90.120.10">
    <property type="entry name" value="DNA Methylase, subunit A, domain 2"/>
    <property type="match status" value="1"/>
</dbReference>
<evidence type="ECO:0000256" key="6">
    <source>
        <dbReference type="RuleBase" id="RU000416"/>
    </source>
</evidence>
<dbReference type="PRINTS" id="PR00105">
    <property type="entry name" value="C5METTRFRASE"/>
</dbReference>
<keyword evidence="4 5" id="KW-0949">S-adenosyl-L-methionine</keyword>
<dbReference type="InterPro" id="IPR001525">
    <property type="entry name" value="C5_MeTfrase"/>
</dbReference>
<evidence type="ECO:0000256" key="3">
    <source>
        <dbReference type="ARBA" id="ARBA00022679"/>
    </source>
</evidence>
<dbReference type="PANTHER" id="PTHR10629:SF52">
    <property type="entry name" value="DNA (CYTOSINE-5)-METHYLTRANSFERASE 1"/>
    <property type="match status" value="1"/>
</dbReference>
<evidence type="ECO:0000256" key="4">
    <source>
        <dbReference type="ARBA" id="ARBA00022691"/>
    </source>
</evidence>
<dbReference type="PROSITE" id="PS00095">
    <property type="entry name" value="C5_MTASE_2"/>
    <property type="match status" value="1"/>
</dbReference>
<dbReference type="GO" id="GO:0005634">
    <property type="term" value="C:nucleus"/>
    <property type="evidence" value="ECO:0007669"/>
    <property type="project" value="TreeGrafter"/>
</dbReference>
<dbReference type="GO" id="GO:0003886">
    <property type="term" value="F:DNA (cytosine-5-)-methyltransferase activity"/>
    <property type="evidence" value="ECO:0007669"/>
    <property type="project" value="UniProtKB-EC"/>
</dbReference>
<dbReference type="GO" id="GO:0044027">
    <property type="term" value="P:negative regulation of gene expression via chromosomal CpG island methylation"/>
    <property type="evidence" value="ECO:0007669"/>
    <property type="project" value="TreeGrafter"/>
</dbReference>
<evidence type="ECO:0000256" key="7">
    <source>
        <dbReference type="SAM" id="MobiDB-lite"/>
    </source>
</evidence>
<dbReference type="AlphaFoldDB" id="U5KL31"/>
<dbReference type="PROSITE" id="PS51679">
    <property type="entry name" value="SAM_MT_C5"/>
    <property type="match status" value="1"/>
</dbReference>
<dbReference type="GO" id="GO:0032259">
    <property type="term" value="P:methylation"/>
    <property type="evidence" value="ECO:0007669"/>
    <property type="project" value="UniProtKB-KW"/>
</dbReference>
<sequence>MADAHARWRSGSYYTGCYPTGAFLVADKRSLGPLVRALRDAQLLKKSTRNVTDFFPAYALLLPPPDDTAPEAETGLQHRLLYISKTQTVAEAAAAAAGPAGGEAPMDCLQRDVRAHLDALCAQEEVLPLVTLPAGTQPDPAAALLAPRPSSAAATAVHVAGALTPPCLAHYLSGAYLPPAQPGQTAAAAALPPVAFIYFLRGYSRPCYAAAELARLPPRQQALLLRTPAEAPPPAAAFSFTELFGGIGMFRLGLEAAGGTAALAVEMAPAAAAVYEANFPSDRAAGTLWAGDLTDLPSYLLPRGHGLLSAGFPCQSFAKAGPALGLKAQYGQLFYEVVRALRACEPACFLLENVANLVEVEEGRQLAEILRWLRDPLTGTGATPRYDVAHRVLDGGWASPQVRRRVYFIGVRRDSHARVEADLTAVFDGAELRLQQLHTAATAHVLYRTVRDVLLSSRAWRPETGCYADLDGYLRGLHLSHTQWEALGRTQSIRRHPEWRVADLRGRARTLMGSYRTSYQLYSEFVPTVPDGADVVAAVRRTLAALDEGQEAEAVPPAAPKRARAASRERPAPAAAGDFVSPLRFFAPRECARLQGIPDGFQLQISQEQPFFDTLNTTEEGVAGDRPRGALSVAEGTVYKLIGNAVNPIVIECIVKSLLEVFPLGARDASAAEPRP</sequence>
<dbReference type="Pfam" id="PF00145">
    <property type="entry name" value="DNA_methylase"/>
    <property type="match status" value="1"/>
</dbReference>
<name>U5KL31_9TRYP</name>
<evidence type="ECO:0000256" key="1">
    <source>
        <dbReference type="ARBA" id="ARBA00011975"/>
    </source>
</evidence>
<dbReference type="SUPFAM" id="SSF53335">
    <property type="entry name" value="S-adenosyl-L-methionine-dependent methyltransferases"/>
    <property type="match status" value="1"/>
</dbReference>
<feature type="region of interest" description="Disordered" evidence="7">
    <location>
        <begin position="549"/>
        <end position="573"/>
    </location>
</feature>
<evidence type="ECO:0000313" key="8">
    <source>
        <dbReference type="EMBL" id="AGT02412.1"/>
    </source>
</evidence>
<dbReference type="InterPro" id="IPR050390">
    <property type="entry name" value="C5-Methyltransferase"/>
</dbReference>